<protein>
    <submittedName>
        <fullName evidence="1">Uncharacterized protein</fullName>
    </submittedName>
</protein>
<sequence length="41" mass="4810">MIEPPDQYSLIAIHHLHPHPSPASFFSTVFHLKYDQRYVCS</sequence>
<dbReference type="PATRIC" id="fig|595434.4.peg.4635"/>
<evidence type="ECO:0000313" key="2">
    <source>
        <dbReference type="Proteomes" id="UP000036367"/>
    </source>
</evidence>
<dbReference type="EMBL" id="LECT01000041">
    <property type="protein sequence ID" value="KLU03117.1"/>
    <property type="molecule type" value="Genomic_DNA"/>
</dbReference>
<reference evidence="1" key="1">
    <citation type="submission" date="2015-05" db="EMBL/GenBank/DDBJ databases">
        <title>Permanent draft genome of Rhodopirellula islandicus K833.</title>
        <authorList>
            <person name="Kizina J."/>
            <person name="Richter M."/>
            <person name="Glockner F.O."/>
            <person name="Harder J."/>
        </authorList>
    </citation>
    <scope>NUCLEOTIDE SEQUENCE [LARGE SCALE GENOMIC DNA]</scope>
    <source>
        <strain evidence="1">K833</strain>
    </source>
</reference>
<organism evidence="1 2">
    <name type="scientific">Rhodopirellula islandica</name>
    <dbReference type="NCBI Taxonomy" id="595434"/>
    <lineage>
        <taxon>Bacteria</taxon>
        <taxon>Pseudomonadati</taxon>
        <taxon>Planctomycetota</taxon>
        <taxon>Planctomycetia</taxon>
        <taxon>Pirellulales</taxon>
        <taxon>Pirellulaceae</taxon>
        <taxon>Rhodopirellula</taxon>
    </lineage>
</organism>
<dbReference type="AlphaFoldDB" id="A0A0J1B8Q2"/>
<comment type="caution">
    <text evidence="1">The sequence shown here is derived from an EMBL/GenBank/DDBJ whole genome shotgun (WGS) entry which is preliminary data.</text>
</comment>
<proteinExistence type="predicted"/>
<gene>
    <name evidence="1" type="ORF">RISK_004883</name>
</gene>
<keyword evidence="2" id="KW-1185">Reference proteome</keyword>
<evidence type="ECO:0000313" key="1">
    <source>
        <dbReference type="EMBL" id="KLU03117.1"/>
    </source>
</evidence>
<name>A0A0J1B8Q2_RHOIS</name>
<accession>A0A0J1B8Q2</accession>
<dbReference type="Proteomes" id="UP000036367">
    <property type="component" value="Unassembled WGS sequence"/>
</dbReference>